<evidence type="ECO:0000259" key="3">
    <source>
        <dbReference type="SMART" id="SM00672"/>
    </source>
</evidence>
<evidence type="ECO:0000313" key="4">
    <source>
        <dbReference type="EMBL" id="KXZ50186.1"/>
    </source>
</evidence>
<keyword evidence="5" id="KW-1185">Reference proteome</keyword>
<dbReference type="InterPro" id="IPR006598">
    <property type="entry name" value="CAP10"/>
</dbReference>
<dbReference type="PANTHER" id="PTHR12203">
    <property type="entry name" value="KDEL LYS-ASP-GLU-LEU CONTAINING - RELATED"/>
    <property type="match status" value="1"/>
</dbReference>
<comment type="caution">
    <text evidence="4">The sequence shown here is derived from an EMBL/GenBank/DDBJ whole genome shotgun (WGS) entry which is preliminary data.</text>
</comment>
<comment type="similarity">
    <text evidence="1">Belongs to the glycosyltransferase 90 family.</text>
</comment>
<name>A0A150GK25_GONPE</name>
<feature type="domain" description="Glycosyl transferase CAP10" evidence="3">
    <location>
        <begin position="30"/>
        <end position="250"/>
    </location>
</feature>
<accession>A0A150GK25</accession>
<dbReference type="Pfam" id="PF05686">
    <property type="entry name" value="Glyco_transf_90"/>
    <property type="match status" value="1"/>
</dbReference>
<evidence type="ECO:0000256" key="1">
    <source>
        <dbReference type="ARBA" id="ARBA00010118"/>
    </source>
</evidence>
<dbReference type="InterPro" id="IPR051091">
    <property type="entry name" value="O-Glucosyltr/Glycosyltrsf_90"/>
</dbReference>
<dbReference type="OrthoDB" id="202415at2759"/>
<reference evidence="5" key="1">
    <citation type="journal article" date="2016" name="Nat. Commun.">
        <title>The Gonium pectorale genome demonstrates co-option of cell cycle regulation during the evolution of multicellularity.</title>
        <authorList>
            <person name="Hanschen E.R."/>
            <person name="Marriage T.N."/>
            <person name="Ferris P.J."/>
            <person name="Hamaji T."/>
            <person name="Toyoda A."/>
            <person name="Fujiyama A."/>
            <person name="Neme R."/>
            <person name="Noguchi H."/>
            <person name="Minakuchi Y."/>
            <person name="Suzuki M."/>
            <person name="Kawai-Toyooka H."/>
            <person name="Smith D.R."/>
            <person name="Sparks H."/>
            <person name="Anderson J."/>
            <person name="Bakaric R."/>
            <person name="Luria V."/>
            <person name="Karger A."/>
            <person name="Kirschner M.W."/>
            <person name="Durand P.M."/>
            <person name="Michod R.E."/>
            <person name="Nozaki H."/>
            <person name="Olson B.J."/>
        </authorList>
    </citation>
    <scope>NUCLEOTIDE SEQUENCE [LARGE SCALE GENOMIC DNA]</scope>
    <source>
        <strain evidence="5">NIES-2863</strain>
    </source>
</reference>
<dbReference type="EMBL" id="LSYV01000018">
    <property type="protein sequence ID" value="KXZ50186.1"/>
    <property type="molecule type" value="Genomic_DNA"/>
</dbReference>
<keyword evidence="2" id="KW-0808">Transferase</keyword>
<evidence type="ECO:0000313" key="5">
    <source>
        <dbReference type="Proteomes" id="UP000075714"/>
    </source>
</evidence>
<proteinExistence type="inferred from homology"/>
<sequence length="285" mass="33008">MLRHLQEVFGSALPNVAFVITSSDVPKHQPVPDALNPAARRAFPDRIKQSREDALRGYRGPFPIFGFAKSDWHYDSILVPNPQTHQRLYDTNYLAKIPEFNNRAWSGRKESLFGRFSRYHLIRNGNPFVSKLGVNGSRICDKGNRSCRSREAFVRFAAKHRPLIDVNIAGMRPMGFHTHFKYLLNLEFWRPEGGPEDVLQELEWARRHDEEAKAIAMRGQQLAARYMNGQARTCYWYRLLHEYAATFSYTVELSHWPGARPLDQVFQEDMVHFGLAPGPPKKWEP</sequence>
<dbReference type="GO" id="GO:0016740">
    <property type="term" value="F:transferase activity"/>
    <property type="evidence" value="ECO:0007669"/>
    <property type="project" value="UniProtKB-KW"/>
</dbReference>
<dbReference type="AlphaFoldDB" id="A0A150GK25"/>
<dbReference type="Proteomes" id="UP000075714">
    <property type="component" value="Unassembled WGS sequence"/>
</dbReference>
<protein>
    <recommendedName>
        <fullName evidence="3">Glycosyl transferase CAP10 domain-containing protein</fullName>
    </recommendedName>
</protein>
<dbReference type="SMART" id="SM00672">
    <property type="entry name" value="CAP10"/>
    <property type="match status" value="1"/>
</dbReference>
<gene>
    <name evidence="4" type="ORF">GPECTOR_17g823</name>
</gene>
<organism evidence="4 5">
    <name type="scientific">Gonium pectorale</name>
    <name type="common">Green alga</name>
    <dbReference type="NCBI Taxonomy" id="33097"/>
    <lineage>
        <taxon>Eukaryota</taxon>
        <taxon>Viridiplantae</taxon>
        <taxon>Chlorophyta</taxon>
        <taxon>core chlorophytes</taxon>
        <taxon>Chlorophyceae</taxon>
        <taxon>CS clade</taxon>
        <taxon>Chlamydomonadales</taxon>
        <taxon>Volvocaceae</taxon>
        <taxon>Gonium</taxon>
    </lineage>
</organism>
<evidence type="ECO:0000256" key="2">
    <source>
        <dbReference type="ARBA" id="ARBA00022679"/>
    </source>
</evidence>
<dbReference type="PANTHER" id="PTHR12203:SF35">
    <property type="entry name" value="PROTEIN O-GLUCOSYLTRANSFERASE 1"/>
    <property type="match status" value="1"/>
</dbReference>